<dbReference type="EMBL" id="JMQA01000041">
    <property type="protein sequence ID" value="KFM95840.1"/>
    <property type="molecule type" value="Genomic_DNA"/>
</dbReference>
<dbReference type="InterPro" id="IPR004995">
    <property type="entry name" value="Spore_Ger"/>
</dbReference>
<evidence type="ECO:0000256" key="3">
    <source>
        <dbReference type="SAM" id="Phobius"/>
    </source>
</evidence>
<dbReference type="InterPro" id="IPR050768">
    <property type="entry name" value="UPF0353/GerABKA_families"/>
</dbReference>
<keyword evidence="3" id="KW-0812">Transmembrane</keyword>
<dbReference type="HOGENOM" id="CLU_021639_4_1_9"/>
<keyword evidence="3" id="KW-1133">Transmembrane helix</keyword>
<dbReference type="RefSeq" id="WP_036623771.1">
    <property type="nucleotide sequence ID" value="NZ_BGML01000008.1"/>
</dbReference>
<dbReference type="Pfam" id="PF03323">
    <property type="entry name" value="GerA"/>
    <property type="match status" value="1"/>
</dbReference>
<name>A0A090YUQ5_PAEMA</name>
<dbReference type="PIRSF" id="PIRSF005690">
    <property type="entry name" value="GerBA"/>
    <property type="match status" value="1"/>
</dbReference>
<feature type="transmembrane region" description="Helical" evidence="3">
    <location>
        <begin position="249"/>
        <end position="270"/>
    </location>
</feature>
<keyword evidence="2 3" id="KW-0472">Membrane</keyword>
<feature type="transmembrane region" description="Helical" evidence="3">
    <location>
        <begin position="360"/>
        <end position="393"/>
    </location>
</feature>
<evidence type="ECO:0000313" key="4">
    <source>
        <dbReference type="EMBL" id="KFM95840.1"/>
    </source>
</evidence>
<evidence type="ECO:0000256" key="2">
    <source>
        <dbReference type="ARBA" id="ARBA00023136"/>
    </source>
</evidence>
<keyword evidence="5" id="KW-1185">Reference proteome</keyword>
<feature type="transmembrane region" description="Helical" evidence="3">
    <location>
        <begin position="413"/>
        <end position="434"/>
    </location>
</feature>
<comment type="caution">
    <text evidence="4">The sequence shown here is derived from an EMBL/GenBank/DDBJ whole genome shotgun (WGS) entry which is preliminary data.</text>
</comment>
<gene>
    <name evidence="4" type="ORF">DJ90_2137</name>
</gene>
<dbReference type="OrthoDB" id="1726708at2"/>
<reference evidence="4 5" key="1">
    <citation type="submission" date="2014-04" db="EMBL/GenBank/DDBJ databases">
        <authorList>
            <person name="Bishop-Lilly K.A."/>
            <person name="Broomall S.M."/>
            <person name="Chain P.S."/>
            <person name="Chertkov O."/>
            <person name="Coyne S.R."/>
            <person name="Daligault H.E."/>
            <person name="Davenport K.W."/>
            <person name="Erkkila T."/>
            <person name="Frey K.G."/>
            <person name="Gibbons H.S."/>
            <person name="Gu W."/>
            <person name="Jaissle J."/>
            <person name="Johnson S.L."/>
            <person name="Koroleva G.I."/>
            <person name="Ladner J.T."/>
            <person name="Lo C.-C."/>
            <person name="Minogue T.D."/>
            <person name="Munk C."/>
            <person name="Palacios G.F."/>
            <person name="Redden C.L."/>
            <person name="Rosenzweig C.N."/>
            <person name="Scholz M.B."/>
            <person name="Teshima H."/>
            <person name="Xu Y."/>
        </authorList>
    </citation>
    <scope>NUCLEOTIDE SEQUENCE [LARGE SCALE GENOMIC DNA]</scope>
    <source>
        <strain evidence="4 5">8244</strain>
    </source>
</reference>
<dbReference type="PANTHER" id="PTHR22550">
    <property type="entry name" value="SPORE GERMINATION PROTEIN"/>
    <property type="match status" value="1"/>
</dbReference>
<sequence>MARPLEANVEYLKRTLSHFSDAVFKELDVGQTGFQVIIVYLSGIADINAINEQIVKPLILAGLGDNKPAYAPETLKEDLLQKTASPVGIETGEFLDKCVLEVLSGKTCLLIEGIDEALIVETANFPARNVEEPATETLVRGPRQGFVEDMASNLAMIRRFVKDVSFKIDKYRVGKRSSRNLAVLYIADIANPELVQDIKKRIEAIDIDDVQDSGIVEQLIEETPWSPFPQLQATERSDKAVSALMGGKVVIMLDGTPFVLIAPMTFWMLAQSPEDYYERFPLGSFFRILRLMALFIATFLPSLYVSLVSFHPGLIPPDLVMSIVASRKGIPFPVFVEALIMEVSLEILREASLRLPKGIGQVIGIVGGLVIGEAAIEASIVSPFMVIIVGVTAISSFASPQYSGSIGIRLLRFPVMLVASVYGLYGVILSFIFLGAHMVRIKSFGVSYMAPLAPIRLRDQQDTWVRVPFRYLKKRSLTLKTQDETLSHRKRK</sequence>
<dbReference type="Proteomes" id="UP000029278">
    <property type="component" value="Unassembled WGS sequence"/>
</dbReference>
<accession>A0A090YUQ5</accession>
<evidence type="ECO:0000313" key="5">
    <source>
        <dbReference type="Proteomes" id="UP000029278"/>
    </source>
</evidence>
<dbReference type="PATRIC" id="fig|44252.3.peg.5003"/>
<dbReference type="GO" id="GO:0009847">
    <property type="term" value="P:spore germination"/>
    <property type="evidence" value="ECO:0007669"/>
    <property type="project" value="InterPro"/>
</dbReference>
<comment type="similarity">
    <text evidence="1">Belongs to the GerABKA family.</text>
</comment>
<proteinExistence type="inferred from homology"/>
<dbReference type="STRING" id="44252.DJ90_2137"/>
<organism evidence="4 5">
    <name type="scientific">Paenibacillus macerans</name>
    <name type="common">Bacillus macerans</name>
    <dbReference type="NCBI Taxonomy" id="44252"/>
    <lineage>
        <taxon>Bacteria</taxon>
        <taxon>Bacillati</taxon>
        <taxon>Bacillota</taxon>
        <taxon>Bacilli</taxon>
        <taxon>Bacillales</taxon>
        <taxon>Paenibacillaceae</taxon>
        <taxon>Paenibacillus</taxon>
    </lineage>
</organism>
<feature type="transmembrane region" description="Helical" evidence="3">
    <location>
        <begin position="291"/>
        <end position="310"/>
    </location>
</feature>
<dbReference type="AlphaFoldDB" id="A0A090YUQ5"/>
<dbReference type="GO" id="GO:0016020">
    <property type="term" value="C:membrane"/>
    <property type="evidence" value="ECO:0007669"/>
    <property type="project" value="InterPro"/>
</dbReference>
<dbReference type="PANTHER" id="PTHR22550:SF5">
    <property type="entry name" value="LEUCINE ZIPPER PROTEIN 4"/>
    <property type="match status" value="1"/>
</dbReference>
<dbReference type="GeneID" id="77007783"/>
<evidence type="ECO:0000256" key="1">
    <source>
        <dbReference type="ARBA" id="ARBA00005278"/>
    </source>
</evidence>
<protein>
    <submittedName>
        <fullName evidence="4">GerA spore germination family protein</fullName>
    </submittedName>
</protein>